<dbReference type="AlphaFoldDB" id="A0A552V0C2"/>
<dbReference type="RefSeq" id="WP_143373673.1">
    <property type="nucleotide sequence ID" value="NZ_VJVZ01000007.1"/>
</dbReference>
<reference evidence="1 2" key="1">
    <citation type="submission" date="2019-07" db="EMBL/GenBank/DDBJ databases">
        <title>Flavobacterium sp. nov., isolated from glacier ice.</title>
        <authorList>
            <person name="Liu Q."/>
            <person name="Xin Y.-H."/>
        </authorList>
    </citation>
    <scope>NUCLEOTIDE SEQUENCE [LARGE SCALE GENOMIC DNA]</scope>
    <source>
        <strain evidence="1 2">ZT4R6</strain>
    </source>
</reference>
<dbReference type="InterPro" id="IPR021398">
    <property type="entry name" value="DUF3037"/>
</dbReference>
<keyword evidence="2" id="KW-1185">Reference proteome</keyword>
<dbReference type="Pfam" id="PF11236">
    <property type="entry name" value="DUF3037"/>
    <property type="match status" value="1"/>
</dbReference>
<proteinExistence type="predicted"/>
<gene>
    <name evidence="1" type="ORF">FMM05_12260</name>
</gene>
<dbReference type="Proteomes" id="UP000320643">
    <property type="component" value="Unassembled WGS sequence"/>
</dbReference>
<comment type="caution">
    <text evidence="1">The sequence shown here is derived from an EMBL/GenBank/DDBJ whole genome shotgun (WGS) entry which is preliminary data.</text>
</comment>
<protein>
    <submittedName>
        <fullName evidence="1">DUF3037 domain-containing protein</fullName>
    </submittedName>
</protein>
<name>A0A552V0C2_9FLAO</name>
<dbReference type="OrthoDB" id="9803207at2"/>
<dbReference type="EMBL" id="VJVZ01000007">
    <property type="protein sequence ID" value="TRW23925.1"/>
    <property type="molecule type" value="Genomic_DNA"/>
</dbReference>
<sequence>MQDKHLYEYAVIRVVPRVEREEFINAGVILFCKRKRYVKVLYTVNEARLLSLCPGMDVQQLALNLESFERIARGAKDGGPIAQFEAAERFRWLTAIRSSVIQTSRPHPGFSDDLDTTAQRLFETVVL</sequence>
<evidence type="ECO:0000313" key="2">
    <source>
        <dbReference type="Proteomes" id="UP000320643"/>
    </source>
</evidence>
<organism evidence="1 2">
    <name type="scientific">Flavobacterium zepuense</name>
    <dbReference type="NCBI Taxonomy" id="2593302"/>
    <lineage>
        <taxon>Bacteria</taxon>
        <taxon>Pseudomonadati</taxon>
        <taxon>Bacteroidota</taxon>
        <taxon>Flavobacteriia</taxon>
        <taxon>Flavobacteriales</taxon>
        <taxon>Flavobacteriaceae</taxon>
        <taxon>Flavobacterium</taxon>
    </lineage>
</organism>
<accession>A0A552V0C2</accession>
<evidence type="ECO:0000313" key="1">
    <source>
        <dbReference type="EMBL" id="TRW23925.1"/>
    </source>
</evidence>